<dbReference type="PROSITE" id="PS50268">
    <property type="entry name" value="CADHERIN_2"/>
    <property type="match status" value="4"/>
</dbReference>
<comment type="caution">
    <text evidence="14">The sequence shown here is derived from an EMBL/GenBank/DDBJ whole genome shotgun (WGS) entry which is preliminary data.</text>
</comment>
<feature type="domain" description="Cadherin" evidence="13">
    <location>
        <begin position="361"/>
        <end position="480"/>
    </location>
</feature>
<dbReference type="GO" id="GO:0048731">
    <property type="term" value="P:system development"/>
    <property type="evidence" value="ECO:0007669"/>
    <property type="project" value="UniProtKB-ARBA"/>
</dbReference>
<feature type="domain" description="Cadherin" evidence="13">
    <location>
        <begin position="127"/>
        <end position="256"/>
    </location>
</feature>
<dbReference type="PROSITE" id="PS00232">
    <property type="entry name" value="CADHERIN_1"/>
    <property type="match status" value="1"/>
</dbReference>
<dbReference type="InterPro" id="IPR020894">
    <property type="entry name" value="Cadherin_CS"/>
</dbReference>
<dbReference type="OrthoDB" id="6079678at2759"/>
<organism evidence="14 15">
    <name type="scientific">Heterotrigona itama</name>
    <dbReference type="NCBI Taxonomy" id="395501"/>
    <lineage>
        <taxon>Eukaryota</taxon>
        <taxon>Metazoa</taxon>
        <taxon>Ecdysozoa</taxon>
        <taxon>Arthropoda</taxon>
        <taxon>Hexapoda</taxon>
        <taxon>Insecta</taxon>
        <taxon>Pterygota</taxon>
        <taxon>Neoptera</taxon>
        <taxon>Endopterygota</taxon>
        <taxon>Hymenoptera</taxon>
        <taxon>Apocrita</taxon>
        <taxon>Aculeata</taxon>
        <taxon>Apoidea</taxon>
        <taxon>Anthophila</taxon>
        <taxon>Apidae</taxon>
        <taxon>Heterotrigona</taxon>
    </lineage>
</organism>
<evidence type="ECO:0000313" key="14">
    <source>
        <dbReference type="EMBL" id="CAD1469985.1"/>
    </source>
</evidence>
<feature type="domain" description="Cadherin" evidence="13">
    <location>
        <begin position="257"/>
        <end position="361"/>
    </location>
</feature>
<evidence type="ECO:0000256" key="2">
    <source>
        <dbReference type="ARBA" id="ARBA00022536"/>
    </source>
</evidence>
<keyword evidence="7" id="KW-1133">Transmembrane helix</keyword>
<dbReference type="GO" id="GO:0048589">
    <property type="term" value="P:developmental growth"/>
    <property type="evidence" value="ECO:0007669"/>
    <property type="project" value="UniProtKB-ARBA"/>
</dbReference>
<dbReference type="AlphaFoldDB" id="A0A6V7GZJ0"/>
<keyword evidence="6" id="KW-0130">Cell adhesion</keyword>
<keyword evidence="4" id="KW-0677">Repeat</keyword>
<comment type="subcellular location">
    <subcellularLocation>
        <location evidence="1">Cell membrane</location>
        <topology evidence="1">Single-pass type I membrane protein</topology>
    </subcellularLocation>
</comment>
<keyword evidence="5 11" id="KW-0106">Calcium</keyword>
<dbReference type="GO" id="GO:0007156">
    <property type="term" value="P:homophilic cell adhesion via plasma membrane adhesion molecules"/>
    <property type="evidence" value="ECO:0007669"/>
    <property type="project" value="InterPro"/>
</dbReference>
<dbReference type="GO" id="GO:0048513">
    <property type="term" value="P:animal organ development"/>
    <property type="evidence" value="ECO:0007669"/>
    <property type="project" value="UniProtKB-ARBA"/>
</dbReference>
<dbReference type="EMBL" id="CAJDYZ010003263">
    <property type="protein sequence ID" value="CAD1469985.1"/>
    <property type="molecule type" value="Genomic_DNA"/>
</dbReference>
<accession>A0A6V7GZJ0</accession>
<evidence type="ECO:0000259" key="13">
    <source>
        <dbReference type="PROSITE" id="PS50268"/>
    </source>
</evidence>
<feature type="non-terminal residue" evidence="14">
    <location>
        <position position="484"/>
    </location>
</feature>
<name>A0A6V7GZJ0_9HYME</name>
<evidence type="ECO:0000256" key="10">
    <source>
        <dbReference type="ARBA" id="ARBA00023180"/>
    </source>
</evidence>
<keyword evidence="8" id="KW-0472">Membrane</keyword>
<keyword evidence="15" id="KW-1185">Reference proteome</keyword>
<keyword evidence="3" id="KW-0812">Transmembrane</keyword>
<dbReference type="InterPro" id="IPR002126">
    <property type="entry name" value="Cadherin-like_dom"/>
</dbReference>
<dbReference type="InterPro" id="IPR050971">
    <property type="entry name" value="Cadherin-domain_protein"/>
</dbReference>
<feature type="domain" description="Cadherin" evidence="13">
    <location>
        <begin position="3"/>
        <end position="126"/>
    </location>
</feature>
<evidence type="ECO:0000256" key="4">
    <source>
        <dbReference type="ARBA" id="ARBA00022737"/>
    </source>
</evidence>
<dbReference type="Proteomes" id="UP000752696">
    <property type="component" value="Unassembled WGS sequence"/>
</dbReference>
<evidence type="ECO:0000256" key="5">
    <source>
        <dbReference type="ARBA" id="ARBA00022837"/>
    </source>
</evidence>
<dbReference type="GO" id="GO:0005509">
    <property type="term" value="F:calcium ion binding"/>
    <property type="evidence" value="ECO:0007669"/>
    <property type="project" value="UniProtKB-UniRule"/>
</dbReference>
<dbReference type="PANTHER" id="PTHR24025">
    <property type="entry name" value="DESMOGLEIN FAMILY MEMBER"/>
    <property type="match status" value="1"/>
</dbReference>
<keyword evidence="2" id="KW-0245">EGF-like domain</keyword>
<dbReference type="Gene3D" id="2.60.40.60">
    <property type="entry name" value="Cadherins"/>
    <property type="match status" value="4"/>
</dbReference>
<dbReference type="PRINTS" id="PR00205">
    <property type="entry name" value="CADHERIN"/>
</dbReference>
<dbReference type="CDD" id="cd11304">
    <property type="entry name" value="Cadherin_repeat"/>
    <property type="match status" value="2"/>
</dbReference>
<sequence length="484" mass="54356">MVVMTMTAVDYDDPSEGTNAKLIYSIEKNVIEEETGSPIFEIESETGVIKTAVCCLDRERTPDYSIQVVAMDGGGLKGELKIKKRRSMARERVFSHVVHVTIVRQYLGTGTASIRVKDINDMPPQFTKEEWFTEVDETEGPDLPEMPILTVTVHDEDETNKFQYKVIESSGYGADKFTMVRNNDGTGSLKIVQSLDYEDQLQSNGFRFRIQVNDKVAREWKITNLCGEDNDNDKYHVAYSWVVVKLRDINDNQPQFEKANIEATVPENARIGSSLQTFTATDPDQGGKSKVFYSIDRSSDRKRQFSINENGTVSIQRSLDREETPRHQVKILAIDDGIPPKTATATLTVIVHDINDNPPRFLKDYRPVLQEHSQQKKVVEISATDDDDRSKSNGPPFTFRMDPKADDVIRASFKVESDNKGANGDGMAIVSSLLSFNREQQKEYLIPIVIKDTGTPSMSGTSTLTVIIGDINDNKMQPGSKDIF</sequence>
<protein>
    <recommendedName>
        <fullName evidence="13">Cadherin domain-containing protein</fullName>
    </recommendedName>
</protein>
<dbReference type="GO" id="GO:0001736">
    <property type="term" value="P:establishment of planar polarity"/>
    <property type="evidence" value="ECO:0007669"/>
    <property type="project" value="UniProtKB-ARBA"/>
</dbReference>
<evidence type="ECO:0000256" key="8">
    <source>
        <dbReference type="ARBA" id="ARBA00023136"/>
    </source>
</evidence>
<evidence type="ECO:0000256" key="11">
    <source>
        <dbReference type="PROSITE-ProRule" id="PRU00043"/>
    </source>
</evidence>
<dbReference type="Pfam" id="PF00028">
    <property type="entry name" value="Cadherin"/>
    <property type="match status" value="3"/>
</dbReference>
<dbReference type="GO" id="GO:0030154">
    <property type="term" value="P:cell differentiation"/>
    <property type="evidence" value="ECO:0007669"/>
    <property type="project" value="UniProtKB-ARBA"/>
</dbReference>
<proteinExistence type="predicted"/>
<dbReference type="SUPFAM" id="SSF49313">
    <property type="entry name" value="Cadherin-like"/>
    <property type="match status" value="4"/>
</dbReference>
<evidence type="ECO:0000256" key="12">
    <source>
        <dbReference type="SAM" id="MobiDB-lite"/>
    </source>
</evidence>
<keyword evidence="9" id="KW-1015">Disulfide bond</keyword>
<evidence type="ECO:0000313" key="15">
    <source>
        <dbReference type="Proteomes" id="UP000752696"/>
    </source>
</evidence>
<dbReference type="InterPro" id="IPR015919">
    <property type="entry name" value="Cadherin-like_sf"/>
</dbReference>
<dbReference type="SMART" id="SM00112">
    <property type="entry name" value="CA"/>
    <property type="match status" value="4"/>
</dbReference>
<evidence type="ECO:0000256" key="6">
    <source>
        <dbReference type="ARBA" id="ARBA00022889"/>
    </source>
</evidence>
<dbReference type="FunFam" id="2.60.40.60:FF:000112">
    <property type="entry name" value="neural-cadherin isoform X1"/>
    <property type="match status" value="1"/>
</dbReference>
<dbReference type="GO" id="GO:0007163">
    <property type="term" value="P:establishment or maintenance of cell polarity"/>
    <property type="evidence" value="ECO:0007669"/>
    <property type="project" value="UniProtKB-ARBA"/>
</dbReference>
<evidence type="ECO:0000256" key="1">
    <source>
        <dbReference type="ARBA" id="ARBA00004251"/>
    </source>
</evidence>
<evidence type="ECO:0000256" key="7">
    <source>
        <dbReference type="ARBA" id="ARBA00022989"/>
    </source>
</evidence>
<feature type="region of interest" description="Disordered" evidence="12">
    <location>
        <begin position="373"/>
        <end position="402"/>
    </location>
</feature>
<dbReference type="FunFam" id="2.60.40.60:FF:000128">
    <property type="entry name" value="neural-cadherin isoform X2"/>
    <property type="match status" value="1"/>
</dbReference>
<gene>
    <name evidence="14" type="ORF">MHI_LOCUS171324</name>
</gene>
<keyword evidence="10" id="KW-0325">Glycoprotein</keyword>
<evidence type="ECO:0000256" key="3">
    <source>
        <dbReference type="ARBA" id="ARBA00022692"/>
    </source>
</evidence>
<dbReference type="GO" id="GO:0005886">
    <property type="term" value="C:plasma membrane"/>
    <property type="evidence" value="ECO:0007669"/>
    <property type="project" value="UniProtKB-SubCell"/>
</dbReference>
<dbReference type="GO" id="GO:0005911">
    <property type="term" value="C:cell-cell junction"/>
    <property type="evidence" value="ECO:0007669"/>
    <property type="project" value="TreeGrafter"/>
</dbReference>
<dbReference type="FunFam" id="2.60.40.60:FF:000039">
    <property type="entry name" value="FAT atypical cadherin 3"/>
    <property type="match status" value="1"/>
</dbReference>
<dbReference type="PANTHER" id="PTHR24025:SF23">
    <property type="entry name" value="NEURAL-CADHERIN"/>
    <property type="match status" value="1"/>
</dbReference>
<reference evidence="14" key="1">
    <citation type="submission" date="2020-07" db="EMBL/GenBank/DDBJ databases">
        <authorList>
            <person name="Nazaruddin N."/>
        </authorList>
    </citation>
    <scope>NUCLEOTIDE SEQUENCE</scope>
</reference>
<evidence type="ECO:0000256" key="9">
    <source>
        <dbReference type="ARBA" id="ARBA00023157"/>
    </source>
</evidence>